<evidence type="ECO:0000313" key="7">
    <source>
        <dbReference type="WBParaSite" id="Pan_g20658.t1"/>
    </source>
</evidence>
<comment type="similarity">
    <text evidence="1">Belongs to the FAM76 family.</text>
</comment>
<proteinExistence type="inferred from homology"/>
<organism evidence="6 7">
    <name type="scientific">Panagrellus redivivus</name>
    <name type="common">Microworm</name>
    <dbReference type="NCBI Taxonomy" id="6233"/>
    <lineage>
        <taxon>Eukaryota</taxon>
        <taxon>Metazoa</taxon>
        <taxon>Ecdysozoa</taxon>
        <taxon>Nematoda</taxon>
        <taxon>Chromadorea</taxon>
        <taxon>Rhabditida</taxon>
        <taxon>Tylenchina</taxon>
        <taxon>Panagrolaimomorpha</taxon>
        <taxon>Panagrolaimoidea</taxon>
        <taxon>Panagrolaimidae</taxon>
        <taxon>Panagrellus</taxon>
    </lineage>
</organism>
<feature type="compositionally biased region" description="Low complexity" evidence="4">
    <location>
        <begin position="123"/>
        <end position="143"/>
    </location>
</feature>
<dbReference type="PANTHER" id="PTHR46176">
    <property type="entry name" value="LD21662P"/>
    <property type="match status" value="1"/>
</dbReference>
<protein>
    <submittedName>
        <fullName evidence="7">FYVE-type domain-containing protein</fullName>
    </submittedName>
</protein>
<evidence type="ECO:0000256" key="4">
    <source>
        <dbReference type="SAM" id="MobiDB-lite"/>
    </source>
</evidence>
<accession>A0A7E4VG00</accession>
<sequence length="231" mass="26250">MKGCKRCINCRRELGENDGLQCDKCKKNEEKYGKPEICKYCRLPAAFVDRKCVHCAYSERKMGAPVACIKCYRKCAFVKEKNLASTAVCRNCVKSLDEAEKARLKRAAKVATTSSPPKKARHSSGSSSVKPSSSRHSASTSAIESDHLAQVQQLRDQISELKTTITERDHQLHEKDKVIGTLRTDLMARDKEHRQAMQTQQQRNEQIVNQLKEQVKELTKQLSQSQRIKTR</sequence>
<keyword evidence="6" id="KW-1185">Reference proteome</keyword>
<evidence type="ECO:0000259" key="5">
    <source>
        <dbReference type="Pfam" id="PF14772"/>
    </source>
</evidence>
<dbReference type="GO" id="GO:0016607">
    <property type="term" value="C:nuclear speck"/>
    <property type="evidence" value="ECO:0007669"/>
    <property type="project" value="TreeGrafter"/>
</dbReference>
<reference evidence="6" key="1">
    <citation type="journal article" date="2013" name="Genetics">
        <title>The draft genome and transcriptome of Panagrellus redivivus are shaped by the harsh demands of a free-living lifestyle.</title>
        <authorList>
            <person name="Srinivasan J."/>
            <person name="Dillman A.R."/>
            <person name="Macchietto M.G."/>
            <person name="Heikkinen L."/>
            <person name="Lakso M."/>
            <person name="Fracchia K.M."/>
            <person name="Antoshechkin I."/>
            <person name="Mortazavi A."/>
            <person name="Wong G."/>
            <person name="Sternberg P.W."/>
        </authorList>
    </citation>
    <scope>NUCLEOTIDE SEQUENCE [LARGE SCALE GENOMIC DNA]</scope>
    <source>
        <strain evidence="6">MT8872</strain>
    </source>
</reference>
<keyword evidence="2 3" id="KW-0175">Coiled coil</keyword>
<dbReference type="AlphaFoldDB" id="A0A7E4VG00"/>
<evidence type="ECO:0000313" key="6">
    <source>
        <dbReference type="Proteomes" id="UP000492821"/>
    </source>
</evidence>
<feature type="region of interest" description="Disordered" evidence="4">
    <location>
        <begin position="107"/>
        <end position="146"/>
    </location>
</feature>
<reference evidence="7" key="2">
    <citation type="submission" date="2020-10" db="UniProtKB">
        <authorList>
            <consortium name="WormBaseParasite"/>
        </authorList>
    </citation>
    <scope>IDENTIFICATION</scope>
</reference>
<dbReference type="Proteomes" id="UP000492821">
    <property type="component" value="Unassembled WGS sequence"/>
</dbReference>
<dbReference type="PANTHER" id="PTHR46176:SF1">
    <property type="entry name" value="LD21662P"/>
    <property type="match status" value="1"/>
</dbReference>
<name>A0A7E4VG00_PANRE</name>
<dbReference type="InterPro" id="IPR039505">
    <property type="entry name" value="DRC1/2_N"/>
</dbReference>
<dbReference type="Pfam" id="PF14772">
    <property type="entry name" value="NYD-SP28"/>
    <property type="match status" value="1"/>
</dbReference>
<dbReference type="InterPro" id="IPR032017">
    <property type="entry name" value="FAM76"/>
</dbReference>
<dbReference type="Pfam" id="PF16046">
    <property type="entry name" value="FAM76"/>
    <property type="match status" value="1"/>
</dbReference>
<feature type="coiled-coil region" evidence="3">
    <location>
        <begin position="194"/>
        <end position="228"/>
    </location>
</feature>
<feature type="domain" description="Dynein regulatory complex protein 1/2 N-terminal" evidence="5">
    <location>
        <begin position="149"/>
        <end position="202"/>
    </location>
</feature>
<dbReference type="WBParaSite" id="Pan_g20658.t1">
    <property type="protein sequence ID" value="Pan_g20658.t1"/>
    <property type="gene ID" value="Pan_g20658"/>
</dbReference>
<evidence type="ECO:0000256" key="2">
    <source>
        <dbReference type="ARBA" id="ARBA00023054"/>
    </source>
</evidence>
<evidence type="ECO:0000256" key="3">
    <source>
        <dbReference type="SAM" id="Coils"/>
    </source>
</evidence>
<evidence type="ECO:0000256" key="1">
    <source>
        <dbReference type="ARBA" id="ARBA00009097"/>
    </source>
</evidence>